<reference evidence="2" key="1">
    <citation type="submission" date="2013-12" db="EMBL/GenBank/DDBJ databases">
        <authorList>
            <person name="Omoto C.K."/>
            <person name="Sibley D."/>
            <person name="Venepally P."/>
            <person name="Hadjithomas M."/>
            <person name="Karamycheva S."/>
            <person name="Brunk B."/>
            <person name="Roos D."/>
            <person name="Caler E."/>
            <person name="Lorenzi H."/>
        </authorList>
    </citation>
    <scope>NUCLEOTIDE SEQUENCE</scope>
</reference>
<dbReference type="Proteomes" id="UP000019763">
    <property type="component" value="Unassembled WGS sequence"/>
</dbReference>
<dbReference type="EMBL" id="AFNH02000613">
    <property type="protein sequence ID" value="EZG65882.1"/>
    <property type="molecule type" value="Genomic_DNA"/>
</dbReference>
<accession>A0A023B693</accession>
<evidence type="ECO:0000256" key="1">
    <source>
        <dbReference type="SAM" id="MobiDB-lite"/>
    </source>
</evidence>
<dbReference type="AlphaFoldDB" id="A0A023B693"/>
<gene>
    <name evidence="2" type="ORF">GNI_081830</name>
</gene>
<feature type="region of interest" description="Disordered" evidence="1">
    <location>
        <begin position="64"/>
        <end position="83"/>
    </location>
</feature>
<organism evidence="2 3">
    <name type="scientific">Gregarina niphandrodes</name>
    <name type="common">Septate eugregarine</name>
    <dbReference type="NCBI Taxonomy" id="110365"/>
    <lineage>
        <taxon>Eukaryota</taxon>
        <taxon>Sar</taxon>
        <taxon>Alveolata</taxon>
        <taxon>Apicomplexa</taxon>
        <taxon>Conoidasida</taxon>
        <taxon>Gregarinasina</taxon>
        <taxon>Eugregarinorida</taxon>
        <taxon>Gregarinidae</taxon>
        <taxon>Gregarina</taxon>
    </lineage>
</organism>
<sequence length="83" mass="9030">MITAAGEVEGAPVADEDHLLEEIDPVVAVPQDGTLANDIRKVIARRAANMVESYLSGTERAYWPSQNPPVQYGTPVQYGKQFS</sequence>
<dbReference type="RefSeq" id="XP_011134040.1">
    <property type="nucleotide sequence ID" value="XM_011135738.1"/>
</dbReference>
<comment type="caution">
    <text evidence="2">The sequence shown here is derived from an EMBL/GenBank/DDBJ whole genome shotgun (WGS) entry which is preliminary data.</text>
</comment>
<evidence type="ECO:0000313" key="2">
    <source>
        <dbReference type="EMBL" id="EZG65882.1"/>
    </source>
</evidence>
<proteinExistence type="predicted"/>
<protein>
    <submittedName>
        <fullName evidence="2">Uncharacterized protein</fullName>
    </submittedName>
</protein>
<evidence type="ECO:0000313" key="3">
    <source>
        <dbReference type="Proteomes" id="UP000019763"/>
    </source>
</evidence>
<keyword evidence="3" id="KW-1185">Reference proteome</keyword>
<dbReference type="GeneID" id="22912962"/>
<name>A0A023B693_GRENI</name>
<dbReference type="VEuPathDB" id="CryptoDB:GNI_081830"/>